<evidence type="ECO:0000313" key="5">
    <source>
        <dbReference type="Proteomes" id="UP000628775"/>
    </source>
</evidence>
<dbReference type="AlphaFoldDB" id="A0A8J2VWT9"/>
<dbReference type="InterPro" id="IPR049069">
    <property type="entry name" value="MRB1590-like_C"/>
</dbReference>
<reference evidence="4" key="1">
    <citation type="journal article" date="2014" name="Int. J. Syst. Evol. Microbiol.">
        <title>Complete genome sequence of Corynebacterium casei LMG S-19264T (=DSM 44701T), isolated from a smear-ripened cheese.</title>
        <authorList>
            <consortium name="US DOE Joint Genome Institute (JGI-PGF)"/>
            <person name="Walter F."/>
            <person name="Albersmeier A."/>
            <person name="Kalinowski J."/>
            <person name="Ruckert C."/>
        </authorList>
    </citation>
    <scope>NUCLEOTIDE SEQUENCE</scope>
    <source>
        <strain evidence="4">CGMCC 1.15371</strain>
    </source>
</reference>
<evidence type="ECO:0000313" key="4">
    <source>
        <dbReference type="EMBL" id="GGE39824.1"/>
    </source>
</evidence>
<dbReference type="InterPro" id="IPR046833">
    <property type="entry name" value="ABC_N"/>
</dbReference>
<dbReference type="PANTHER" id="PTHR38149">
    <property type="entry name" value="ATPASE"/>
    <property type="match status" value="1"/>
</dbReference>
<dbReference type="EMBL" id="BMIR01000007">
    <property type="protein sequence ID" value="GGE39824.1"/>
    <property type="molecule type" value="Genomic_DNA"/>
</dbReference>
<dbReference type="PANTHER" id="PTHR38149:SF1">
    <property type="entry name" value="ATPASE"/>
    <property type="match status" value="1"/>
</dbReference>
<protein>
    <submittedName>
        <fullName evidence="4">ATPase</fullName>
    </submittedName>
</protein>
<dbReference type="Pfam" id="PF20446">
    <property type="entry name" value="ABC_N"/>
    <property type="match status" value="1"/>
</dbReference>
<dbReference type="InterPro" id="IPR027417">
    <property type="entry name" value="P-loop_NTPase"/>
</dbReference>
<dbReference type="Proteomes" id="UP000628775">
    <property type="component" value="Unassembled WGS sequence"/>
</dbReference>
<dbReference type="SUPFAM" id="SSF52540">
    <property type="entry name" value="P-loop containing nucleoside triphosphate hydrolases"/>
    <property type="match status" value="1"/>
</dbReference>
<feature type="domain" description="ATPase of the ABC class N-terminal" evidence="2">
    <location>
        <begin position="3"/>
        <end position="153"/>
    </location>
</feature>
<feature type="domain" description="MRB1590-like C-terminal" evidence="3">
    <location>
        <begin position="461"/>
        <end position="559"/>
    </location>
</feature>
<evidence type="ECO:0000259" key="3">
    <source>
        <dbReference type="Pfam" id="PF21117"/>
    </source>
</evidence>
<reference evidence="4" key="2">
    <citation type="submission" date="2020-09" db="EMBL/GenBank/DDBJ databases">
        <authorList>
            <person name="Sun Q."/>
            <person name="Zhou Y."/>
        </authorList>
    </citation>
    <scope>NUCLEOTIDE SEQUENCE</scope>
    <source>
        <strain evidence="4">CGMCC 1.15371</strain>
    </source>
</reference>
<dbReference type="InterPro" id="IPR019195">
    <property type="entry name" value="ABC_ATPase_put"/>
</dbReference>
<evidence type="ECO:0000259" key="1">
    <source>
        <dbReference type="Pfam" id="PF09818"/>
    </source>
</evidence>
<dbReference type="Pfam" id="PF09818">
    <property type="entry name" value="ABC_ATPase"/>
    <property type="match status" value="1"/>
</dbReference>
<dbReference type="Pfam" id="PF21117">
    <property type="entry name" value="MRB1590_C"/>
    <property type="match status" value="1"/>
</dbReference>
<comment type="caution">
    <text evidence="4">The sequence shown here is derived from an EMBL/GenBank/DDBJ whole genome shotgun (WGS) entry which is preliminary data.</text>
</comment>
<dbReference type="InterPro" id="IPR046834">
    <property type="entry name" value="ABC_ATPase_C"/>
</dbReference>
<proteinExistence type="predicted"/>
<name>A0A8J2VWT9_9BACL</name>
<organism evidence="4 5">
    <name type="scientific">Pullulanibacillus camelliae</name>
    <dbReference type="NCBI Taxonomy" id="1707096"/>
    <lineage>
        <taxon>Bacteria</taxon>
        <taxon>Bacillati</taxon>
        <taxon>Bacillota</taxon>
        <taxon>Bacilli</taxon>
        <taxon>Bacillales</taxon>
        <taxon>Sporolactobacillaceae</taxon>
        <taxon>Pullulanibacillus</taxon>
    </lineage>
</organism>
<gene>
    <name evidence="4" type="ORF">GCM10011391_18280</name>
</gene>
<keyword evidence="5" id="KW-1185">Reference proteome</keyword>
<feature type="domain" description="ATPase of the ABC class C-terminal" evidence="1">
    <location>
        <begin position="157"/>
        <end position="436"/>
    </location>
</feature>
<sequence length="575" mass="64063">MIIDGKGYKAYKSIKGDYRFPKFNLVIDAVQGDPFASPSKIRIRVSREETAISNKCMQTKTQKMMCEDVFLREIHRTLASININVKGTGKSGALSIDPPGQEILERTAVQINKTTITLCLSVGLPANGRRILGQQAIRLFFEVIPQVLNQSIFALKEELLQDHVQLIDKQVAIREYMKQHNLIAFIGNQAILARESGVSDRPRRDSPVIPFQSPASLEVAIPVPHQKVPIKGMAIKQGITLIVGGGFHGKSTLLRAIEKGVYYHIKGDGREFVLTDPTAVKIRSEDGRSVRKDDISPFINHLPIAGDTERFTTDNASGSTSQAANIVEALEVGTRTLLLDEDTCATNFMIRDARMQALIHKDDEPITPFIDKIQPLFDVHKVSTILVMGGSGDYFDVADTVIKMEHFLAYDVTDKAKTIARQMKSARQSEDPCPFGNLQSRSLDFSCFNSKVGHKQLSKVHHPATIQYGKSSIHLEAVEQLVHPSQTRMIAEIFSFIERHFNRGASTLSLRDLLERIQKQIEIDGLASFSAFNGHPGELARPRIHEVAAAMNRWQHLKVLNGCVEKNSNIGENER</sequence>
<evidence type="ECO:0000259" key="2">
    <source>
        <dbReference type="Pfam" id="PF20446"/>
    </source>
</evidence>
<accession>A0A8J2VWT9</accession>